<dbReference type="GO" id="GO:0005886">
    <property type="term" value="C:plasma membrane"/>
    <property type="evidence" value="ECO:0007669"/>
    <property type="project" value="UniProtKB-SubCell"/>
</dbReference>
<feature type="transmembrane region" description="Helical" evidence="8">
    <location>
        <begin position="308"/>
        <end position="327"/>
    </location>
</feature>
<organism evidence="9 10">
    <name type="scientific">Hydrocarboniclastica marina</name>
    <dbReference type="NCBI Taxonomy" id="2259620"/>
    <lineage>
        <taxon>Bacteria</taxon>
        <taxon>Pseudomonadati</taxon>
        <taxon>Pseudomonadota</taxon>
        <taxon>Gammaproteobacteria</taxon>
        <taxon>Alteromonadales</taxon>
        <taxon>Alteromonadaceae</taxon>
        <taxon>Hydrocarboniclastica</taxon>
    </lineage>
</organism>
<feature type="transmembrane region" description="Helical" evidence="8">
    <location>
        <begin position="193"/>
        <end position="218"/>
    </location>
</feature>
<evidence type="ECO:0000256" key="6">
    <source>
        <dbReference type="ARBA" id="ARBA00022989"/>
    </source>
</evidence>
<keyword evidence="10" id="KW-1185">Reference proteome</keyword>
<evidence type="ECO:0000256" key="1">
    <source>
        <dbReference type="ARBA" id="ARBA00004651"/>
    </source>
</evidence>
<dbReference type="OrthoDB" id="9055647at2"/>
<keyword evidence="5 8" id="KW-0812">Transmembrane</keyword>
<name>A0A4P7XK58_9ALTE</name>
<evidence type="ECO:0000256" key="4">
    <source>
        <dbReference type="ARBA" id="ARBA00022475"/>
    </source>
</evidence>
<reference evidence="9 10" key="1">
    <citation type="submission" date="2018-07" db="EMBL/GenBank/DDBJ databases">
        <title>Marsedoiliclastica nanhaica gen. nov. sp. nov., a novel marine hydrocarbonoclastic bacterium isolated from an in-situ enriched hydrocarbon-degrading consortium in deep-sea sediment.</title>
        <authorList>
            <person name="Dong C."/>
            <person name="Ma T."/>
            <person name="Liu R."/>
            <person name="Shao Z."/>
        </authorList>
    </citation>
    <scope>NUCLEOTIDE SEQUENCE [LARGE SCALE GENOMIC DNA]</scope>
    <source>
        <strain evidence="10">soil36-7</strain>
    </source>
</reference>
<gene>
    <name evidence="9" type="ORF">soil367_15235</name>
</gene>
<dbReference type="EMBL" id="CP031093">
    <property type="protein sequence ID" value="QCF27173.1"/>
    <property type="molecule type" value="Genomic_DNA"/>
</dbReference>
<dbReference type="CDD" id="cd06550">
    <property type="entry name" value="TM_ABC_iron-siderophores_like"/>
    <property type="match status" value="1"/>
</dbReference>
<evidence type="ECO:0000313" key="10">
    <source>
        <dbReference type="Proteomes" id="UP000298049"/>
    </source>
</evidence>
<dbReference type="AlphaFoldDB" id="A0A4P7XK58"/>
<sequence length="334" mass="34832">MLKTSVQRFLGLIGCVMLLLLALLASLKFGHIQIPFESLVGSFVAYDPGSLEHLVVRSERFARTTTALAVGAGLAIAGALMQTLTRNPLASPGILGINAGAMFFVVMGATFLSLNTPADLVWAAFSGAATAGVLVYFLGQTAGRGISPVRTVLAGVAVTALFVAFAQGLLILNQDRFESLLFWLAGSVSGRDLAAVVPLLPIFAIALLLALFIAPQLNLMGLDDDVMRGLGLKVGQVRLLAGALVIVLAGTSVAMAGLIGFVGLIVPHLARGIFGTDHRWLLPTCALIGATLLLAADTVARLVIPPQEIPVGVMTALLGTPLFLHLARQARRTL</sequence>
<feature type="transmembrane region" description="Helical" evidence="8">
    <location>
        <begin position="278"/>
        <end position="296"/>
    </location>
</feature>
<dbReference type="FunFam" id="1.10.3470.10:FF:000001">
    <property type="entry name" value="Vitamin B12 ABC transporter permease BtuC"/>
    <property type="match status" value="1"/>
</dbReference>
<comment type="similarity">
    <text evidence="2">Belongs to the binding-protein-dependent transport system permease family. FecCD subfamily.</text>
</comment>
<feature type="transmembrane region" description="Helical" evidence="8">
    <location>
        <begin position="93"/>
        <end position="114"/>
    </location>
</feature>
<evidence type="ECO:0000256" key="7">
    <source>
        <dbReference type="ARBA" id="ARBA00023136"/>
    </source>
</evidence>
<proteinExistence type="inferred from homology"/>
<feature type="transmembrane region" description="Helical" evidence="8">
    <location>
        <begin position="61"/>
        <end position="81"/>
    </location>
</feature>
<evidence type="ECO:0000256" key="8">
    <source>
        <dbReference type="SAM" id="Phobius"/>
    </source>
</evidence>
<dbReference type="SUPFAM" id="SSF81345">
    <property type="entry name" value="ABC transporter involved in vitamin B12 uptake, BtuC"/>
    <property type="match status" value="1"/>
</dbReference>
<keyword evidence="6 8" id="KW-1133">Transmembrane helix</keyword>
<dbReference type="PANTHER" id="PTHR30472:SF1">
    <property type="entry name" value="FE(3+) DICITRATE TRANSPORT SYSTEM PERMEASE PROTEIN FECC-RELATED"/>
    <property type="match status" value="1"/>
</dbReference>
<protein>
    <submittedName>
        <fullName evidence="9">Iron ABC transporter permease</fullName>
    </submittedName>
</protein>
<dbReference type="PANTHER" id="PTHR30472">
    <property type="entry name" value="FERRIC ENTEROBACTIN TRANSPORT SYSTEM PERMEASE PROTEIN"/>
    <property type="match status" value="1"/>
</dbReference>
<feature type="transmembrane region" description="Helical" evidence="8">
    <location>
        <begin position="239"/>
        <end position="266"/>
    </location>
</feature>
<comment type="subcellular location">
    <subcellularLocation>
        <location evidence="1">Cell membrane</location>
        <topology evidence="1">Multi-pass membrane protein</topology>
    </subcellularLocation>
</comment>
<feature type="transmembrane region" description="Helical" evidence="8">
    <location>
        <begin position="151"/>
        <end position="173"/>
    </location>
</feature>
<accession>A0A4P7XK58</accession>
<feature type="transmembrane region" description="Helical" evidence="8">
    <location>
        <begin position="120"/>
        <end position="139"/>
    </location>
</feature>
<keyword evidence="3" id="KW-0813">Transport</keyword>
<evidence type="ECO:0000256" key="3">
    <source>
        <dbReference type="ARBA" id="ARBA00022448"/>
    </source>
</evidence>
<evidence type="ECO:0000256" key="5">
    <source>
        <dbReference type="ARBA" id="ARBA00022692"/>
    </source>
</evidence>
<dbReference type="Pfam" id="PF01032">
    <property type="entry name" value="FecCD"/>
    <property type="match status" value="1"/>
</dbReference>
<dbReference type="GO" id="GO:0033214">
    <property type="term" value="P:siderophore-iron import into cell"/>
    <property type="evidence" value="ECO:0007669"/>
    <property type="project" value="TreeGrafter"/>
</dbReference>
<dbReference type="Gene3D" id="1.10.3470.10">
    <property type="entry name" value="ABC transporter involved in vitamin B12 uptake, BtuC"/>
    <property type="match status" value="1"/>
</dbReference>
<dbReference type="InterPro" id="IPR000522">
    <property type="entry name" value="ABC_transptr_permease_BtuC"/>
</dbReference>
<dbReference type="InterPro" id="IPR037294">
    <property type="entry name" value="ABC_BtuC-like"/>
</dbReference>
<evidence type="ECO:0000313" key="9">
    <source>
        <dbReference type="EMBL" id="QCF27173.1"/>
    </source>
</evidence>
<keyword evidence="7 8" id="KW-0472">Membrane</keyword>
<dbReference type="KEGG" id="hmi:soil367_15235"/>
<dbReference type="Proteomes" id="UP000298049">
    <property type="component" value="Chromosome"/>
</dbReference>
<dbReference type="GO" id="GO:0022857">
    <property type="term" value="F:transmembrane transporter activity"/>
    <property type="evidence" value="ECO:0007669"/>
    <property type="project" value="InterPro"/>
</dbReference>
<keyword evidence="4" id="KW-1003">Cell membrane</keyword>
<evidence type="ECO:0000256" key="2">
    <source>
        <dbReference type="ARBA" id="ARBA00007935"/>
    </source>
</evidence>
<dbReference type="RefSeq" id="WP_136549881.1">
    <property type="nucleotide sequence ID" value="NZ_CP031093.1"/>
</dbReference>